<keyword evidence="3 5" id="KW-0378">Hydrolase</keyword>
<feature type="compositionally biased region" description="Basic and acidic residues" evidence="7">
    <location>
        <begin position="87"/>
        <end position="98"/>
    </location>
</feature>
<dbReference type="Gene3D" id="3.40.50.200">
    <property type="entry name" value="Peptidase S8/S53 domain"/>
    <property type="match status" value="1"/>
</dbReference>
<reference evidence="10 11" key="1">
    <citation type="submission" date="2019-03" db="EMBL/GenBank/DDBJ databases">
        <title>Genomic Encyclopedia of Type Strains, Phase IV (KMG-IV): sequencing the most valuable type-strain genomes for metagenomic binning, comparative biology and taxonomic classification.</title>
        <authorList>
            <person name="Goeker M."/>
        </authorList>
    </citation>
    <scope>NUCLEOTIDE SEQUENCE [LARGE SCALE GENOMIC DNA]</scope>
    <source>
        <strain evidence="10 11">DSM 102969</strain>
    </source>
</reference>
<dbReference type="InterPro" id="IPR000209">
    <property type="entry name" value="Peptidase_S8/S53_dom"/>
</dbReference>
<dbReference type="Proteomes" id="UP000294547">
    <property type="component" value="Unassembled WGS sequence"/>
</dbReference>
<evidence type="ECO:0000313" key="10">
    <source>
        <dbReference type="EMBL" id="TDP85308.1"/>
    </source>
</evidence>
<dbReference type="RefSeq" id="WP_126541166.1">
    <property type="nucleotide sequence ID" value="NZ_BSPM01000004.1"/>
</dbReference>
<feature type="signal peptide" evidence="8">
    <location>
        <begin position="1"/>
        <end position="23"/>
    </location>
</feature>
<feature type="compositionally biased region" description="Acidic residues" evidence="7">
    <location>
        <begin position="99"/>
        <end position="110"/>
    </location>
</feature>
<evidence type="ECO:0000256" key="1">
    <source>
        <dbReference type="ARBA" id="ARBA00011073"/>
    </source>
</evidence>
<sequence>MKGLLFRGAAAAALLLAPTVPLAGGISVASVVLAATASPAAAREHGDHDDHGNRGGGEHDHPGDGDESVDDDPEDGDDHGGGSYETPDGRHGGVRDFAGDDGSDRDDDDDTSGRGEPPAKAAPEPQTIATVPRSVRRPGEPAYAPEEMVASGLTAADVKALEARGFAVIGRTGARLDATVWRLKLPKGKSLVDGYGEILSVSARALAATNDYYYTEAGDCTGEGCVAPTLVRWSPSATAACGAPPTIGLVDTGVDTGHPALRGARLEASAGRGDATEPSTTDHGTAVAALLVGRPDSPTPGLLPGARLVAVDAFYRDGGTADRTDVATLVGALERVVGAGASVVNLSLSGPPNPMLERAVEAAVARGVVVVAAAGNGGATAPPSYPAAYAGVVAVTAVDGRLAAYRRANHGDYIDLAAPGVDVWTAAAGGSAAKRTGTSFAAPFVTAAAALARSGGRGGSPAGVEAVLEASAHDLGPAGRDPVFGAGLLDAERLCGGGRSAAATPADAIVPASGD</sequence>
<proteinExistence type="inferred from homology"/>
<keyword evidence="4 5" id="KW-0720">Serine protease</keyword>
<dbReference type="AlphaFoldDB" id="A0A4V3CW78"/>
<comment type="caution">
    <text evidence="10">The sequence shown here is derived from an EMBL/GenBank/DDBJ whole genome shotgun (WGS) entry which is preliminary data.</text>
</comment>
<keyword evidence="2 5" id="KW-0645">Protease</keyword>
<name>A0A4V3CW78_9HYPH</name>
<dbReference type="SUPFAM" id="SSF52743">
    <property type="entry name" value="Subtilisin-like"/>
    <property type="match status" value="1"/>
</dbReference>
<feature type="compositionally biased region" description="Acidic residues" evidence="7">
    <location>
        <begin position="65"/>
        <end position="77"/>
    </location>
</feature>
<dbReference type="CDD" id="cd05561">
    <property type="entry name" value="Peptidases_S8_4"/>
    <property type="match status" value="1"/>
</dbReference>
<dbReference type="PROSITE" id="PS00138">
    <property type="entry name" value="SUBTILASE_SER"/>
    <property type="match status" value="1"/>
</dbReference>
<feature type="active site" description="Charge relay system" evidence="5">
    <location>
        <position position="251"/>
    </location>
</feature>
<evidence type="ECO:0000313" key="11">
    <source>
        <dbReference type="Proteomes" id="UP000294547"/>
    </source>
</evidence>
<dbReference type="GO" id="GO:0004252">
    <property type="term" value="F:serine-type endopeptidase activity"/>
    <property type="evidence" value="ECO:0007669"/>
    <property type="project" value="UniProtKB-UniRule"/>
</dbReference>
<dbReference type="OrthoDB" id="5405281at2"/>
<dbReference type="InterPro" id="IPR015500">
    <property type="entry name" value="Peptidase_S8_subtilisin-rel"/>
</dbReference>
<keyword evidence="8" id="KW-0732">Signal</keyword>
<evidence type="ECO:0000256" key="7">
    <source>
        <dbReference type="SAM" id="MobiDB-lite"/>
    </source>
</evidence>
<evidence type="ECO:0000256" key="4">
    <source>
        <dbReference type="ARBA" id="ARBA00022825"/>
    </source>
</evidence>
<organism evidence="10 11">
    <name type="scientific">Oharaeibacter diazotrophicus</name>
    <dbReference type="NCBI Taxonomy" id="1920512"/>
    <lineage>
        <taxon>Bacteria</taxon>
        <taxon>Pseudomonadati</taxon>
        <taxon>Pseudomonadota</taxon>
        <taxon>Alphaproteobacteria</taxon>
        <taxon>Hyphomicrobiales</taxon>
        <taxon>Pleomorphomonadaceae</taxon>
        <taxon>Oharaeibacter</taxon>
    </lineage>
</organism>
<feature type="region of interest" description="Disordered" evidence="7">
    <location>
        <begin position="40"/>
        <end position="140"/>
    </location>
</feature>
<dbReference type="PRINTS" id="PR00723">
    <property type="entry name" value="SUBTILISIN"/>
</dbReference>
<dbReference type="PANTHER" id="PTHR43806">
    <property type="entry name" value="PEPTIDASE S8"/>
    <property type="match status" value="1"/>
</dbReference>
<dbReference type="Pfam" id="PF00082">
    <property type="entry name" value="Peptidase_S8"/>
    <property type="match status" value="1"/>
</dbReference>
<feature type="active site" description="Charge relay system" evidence="5">
    <location>
        <position position="439"/>
    </location>
</feature>
<dbReference type="InterPro" id="IPR050131">
    <property type="entry name" value="Peptidase_S8_subtilisin-like"/>
</dbReference>
<evidence type="ECO:0000256" key="6">
    <source>
        <dbReference type="RuleBase" id="RU003355"/>
    </source>
</evidence>
<feature type="active site" description="Charge relay system" evidence="5">
    <location>
        <position position="283"/>
    </location>
</feature>
<evidence type="ECO:0000259" key="9">
    <source>
        <dbReference type="Pfam" id="PF00082"/>
    </source>
</evidence>
<dbReference type="PANTHER" id="PTHR43806:SF11">
    <property type="entry name" value="CEREVISIN-RELATED"/>
    <property type="match status" value="1"/>
</dbReference>
<feature type="compositionally biased region" description="Basic and acidic residues" evidence="7">
    <location>
        <begin position="42"/>
        <end position="64"/>
    </location>
</feature>
<evidence type="ECO:0000256" key="8">
    <source>
        <dbReference type="SAM" id="SignalP"/>
    </source>
</evidence>
<dbReference type="GO" id="GO:0006508">
    <property type="term" value="P:proteolysis"/>
    <property type="evidence" value="ECO:0007669"/>
    <property type="project" value="UniProtKB-KW"/>
</dbReference>
<accession>A0A4V3CW78</accession>
<dbReference type="InterPro" id="IPR023827">
    <property type="entry name" value="Peptidase_S8_Asp-AS"/>
</dbReference>
<evidence type="ECO:0000256" key="5">
    <source>
        <dbReference type="PROSITE-ProRule" id="PRU01240"/>
    </source>
</evidence>
<feature type="chain" id="PRO_5020929912" evidence="8">
    <location>
        <begin position="24"/>
        <end position="515"/>
    </location>
</feature>
<dbReference type="InterPro" id="IPR036852">
    <property type="entry name" value="Peptidase_S8/S53_dom_sf"/>
</dbReference>
<dbReference type="PROSITE" id="PS00136">
    <property type="entry name" value="SUBTILASE_ASP"/>
    <property type="match status" value="1"/>
</dbReference>
<comment type="similarity">
    <text evidence="1 5 6">Belongs to the peptidase S8 family.</text>
</comment>
<gene>
    <name evidence="10" type="ORF">EDD54_2160</name>
</gene>
<dbReference type="PROSITE" id="PS51892">
    <property type="entry name" value="SUBTILASE"/>
    <property type="match status" value="1"/>
</dbReference>
<protein>
    <submittedName>
        <fullName evidence="10">Subtilase family protein</fullName>
    </submittedName>
</protein>
<evidence type="ECO:0000256" key="3">
    <source>
        <dbReference type="ARBA" id="ARBA00022801"/>
    </source>
</evidence>
<dbReference type="InterPro" id="IPR023828">
    <property type="entry name" value="Peptidase_S8_Ser-AS"/>
</dbReference>
<evidence type="ECO:0000256" key="2">
    <source>
        <dbReference type="ARBA" id="ARBA00022670"/>
    </source>
</evidence>
<feature type="domain" description="Peptidase S8/S53" evidence="9">
    <location>
        <begin position="245"/>
        <end position="487"/>
    </location>
</feature>
<keyword evidence="11" id="KW-1185">Reference proteome</keyword>
<dbReference type="EMBL" id="SNXY01000007">
    <property type="protein sequence ID" value="TDP85308.1"/>
    <property type="molecule type" value="Genomic_DNA"/>
</dbReference>